<dbReference type="PIRSF" id="PIRSF028754">
    <property type="entry name" value="UCP028754"/>
    <property type="match status" value="1"/>
</dbReference>
<sequence length="337" mass="36519">MVEHPNSQQPSGQDDPPSTPPPSGHGNLVDALAALTEHTDRSAAPDASLEPPDPSGDRDTVMVVAFEGWNDAGGAASDAVALLGRAYNAVQRVVLGEDDYYDYQFSRPSVKRNAAGQRVVRWPLTRVLTADLPEHPFDLVLVTGVEPTYRWKQFCAELLTLAAEHRVRAIVLTGALLADSPHTRPIPVTRTSEHPQLREIIDAERSDYEGPTGIVGVLAALADAAGVPTVSTWAAVPHYVGQAPSPKATYALMRQLEDLLHISMDLSALAEDAEAWERGVDELASDDEEIGAYVKQLEEATDATEMPEASGESIAREFERYLKRRDQGRGWEPGGSN</sequence>
<accession>A0A931GDF0</accession>
<proteinExistence type="predicted"/>
<evidence type="ECO:0000313" key="3">
    <source>
        <dbReference type="Proteomes" id="UP000625033"/>
    </source>
</evidence>
<dbReference type="EMBL" id="JADOTZ010000001">
    <property type="protein sequence ID" value="MBG6083403.1"/>
    <property type="molecule type" value="Genomic_DNA"/>
</dbReference>
<keyword evidence="2" id="KW-0647">Proteasome</keyword>
<dbReference type="InterPro" id="IPR038389">
    <property type="entry name" value="PSMG2_sf"/>
</dbReference>
<keyword evidence="3" id="KW-1185">Reference proteome</keyword>
<gene>
    <name evidence="2" type="ORF">IW252_000170</name>
</gene>
<dbReference type="GO" id="GO:0000502">
    <property type="term" value="C:proteasome complex"/>
    <property type="evidence" value="ECO:0007669"/>
    <property type="project" value="UniProtKB-KW"/>
</dbReference>
<dbReference type="AlphaFoldDB" id="A0A931GDF0"/>
<organism evidence="2 3">
    <name type="scientific">Zhihengliuella flava</name>
    <dbReference type="NCBI Taxonomy" id="1285193"/>
    <lineage>
        <taxon>Bacteria</taxon>
        <taxon>Bacillati</taxon>
        <taxon>Actinomycetota</taxon>
        <taxon>Actinomycetes</taxon>
        <taxon>Micrococcales</taxon>
        <taxon>Micrococcaceae</taxon>
        <taxon>Zhihengliuella</taxon>
    </lineage>
</organism>
<dbReference type="Pfam" id="PF09754">
    <property type="entry name" value="PAC2"/>
    <property type="match status" value="1"/>
</dbReference>
<feature type="region of interest" description="Disordered" evidence="1">
    <location>
        <begin position="1"/>
        <end position="59"/>
    </location>
</feature>
<dbReference type="SUPFAM" id="SSF159659">
    <property type="entry name" value="Cgl1923-like"/>
    <property type="match status" value="1"/>
</dbReference>
<evidence type="ECO:0000313" key="2">
    <source>
        <dbReference type="EMBL" id="MBG6083403.1"/>
    </source>
</evidence>
<name>A0A931GDF0_9MICC</name>
<protein>
    <submittedName>
        <fullName evidence="2">Proteasome assembly chaperone (PAC2) family protein</fullName>
    </submittedName>
</protein>
<evidence type="ECO:0000256" key="1">
    <source>
        <dbReference type="SAM" id="MobiDB-lite"/>
    </source>
</evidence>
<reference evidence="2" key="1">
    <citation type="submission" date="2020-11" db="EMBL/GenBank/DDBJ databases">
        <title>Sequencing the genomes of 1000 actinobacteria strains.</title>
        <authorList>
            <person name="Klenk H.-P."/>
        </authorList>
    </citation>
    <scope>NUCLEOTIDE SEQUENCE</scope>
    <source>
        <strain evidence="2">DSM 26152</strain>
    </source>
</reference>
<feature type="compositionally biased region" description="Polar residues" evidence="1">
    <location>
        <begin position="1"/>
        <end position="12"/>
    </location>
</feature>
<dbReference type="Proteomes" id="UP000625033">
    <property type="component" value="Unassembled WGS sequence"/>
</dbReference>
<comment type="caution">
    <text evidence="2">The sequence shown here is derived from an EMBL/GenBank/DDBJ whole genome shotgun (WGS) entry which is preliminary data.</text>
</comment>
<dbReference type="Gene3D" id="3.40.50.10900">
    <property type="entry name" value="PAC-like subunit"/>
    <property type="match status" value="1"/>
</dbReference>
<dbReference type="InterPro" id="IPR008492">
    <property type="entry name" value="Rv2714-like"/>
</dbReference>
<dbReference type="InterPro" id="IPR019151">
    <property type="entry name" value="Proteasome_assmbl_chaperone_2"/>
</dbReference>